<evidence type="ECO:0000256" key="2">
    <source>
        <dbReference type="ARBA" id="ARBA00023125"/>
    </source>
</evidence>
<dbReference type="SUPFAM" id="SSF53822">
    <property type="entry name" value="Periplasmic binding protein-like I"/>
    <property type="match status" value="1"/>
</dbReference>
<keyword evidence="1" id="KW-0805">Transcription regulation</keyword>
<dbReference type="InterPro" id="IPR046335">
    <property type="entry name" value="LacI/GalR-like_sensor"/>
</dbReference>
<sequence length="73" mass="7867">MLAARGLQVPADVAVVGFNDIVTAQHTTPALTTVRQPIDALGREMTRMLLRLIDGDTPTSLILPTTLVRRESA</sequence>
<comment type="caution">
    <text evidence="5">The sequence shown here is derived from an EMBL/GenBank/DDBJ whole genome shotgun (WGS) entry which is preliminary data.</text>
</comment>
<evidence type="ECO:0000259" key="4">
    <source>
        <dbReference type="Pfam" id="PF13377"/>
    </source>
</evidence>
<name>A0ABU4SXZ6_9PSEU</name>
<keyword evidence="2" id="KW-0238">DNA-binding</keyword>
<dbReference type="EMBL" id="JAXAVW010000007">
    <property type="protein sequence ID" value="MDX8030608.1"/>
    <property type="molecule type" value="Genomic_DNA"/>
</dbReference>
<dbReference type="RefSeq" id="WP_319965777.1">
    <property type="nucleotide sequence ID" value="NZ_JAXAVW010000007.1"/>
</dbReference>
<proteinExistence type="predicted"/>
<accession>A0ABU4SXZ6</accession>
<dbReference type="Proteomes" id="UP001285521">
    <property type="component" value="Unassembled WGS sequence"/>
</dbReference>
<dbReference type="Pfam" id="PF13377">
    <property type="entry name" value="Peripla_BP_3"/>
    <property type="match status" value="1"/>
</dbReference>
<gene>
    <name evidence="5" type="ORF">SK803_10325</name>
</gene>
<dbReference type="PANTHER" id="PTHR30146:SF109">
    <property type="entry name" value="HTH-TYPE TRANSCRIPTIONAL REGULATOR GALS"/>
    <property type="match status" value="1"/>
</dbReference>
<evidence type="ECO:0000313" key="5">
    <source>
        <dbReference type="EMBL" id="MDX8030608.1"/>
    </source>
</evidence>
<dbReference type="PANTHER" id="PTHR30146">
    <property type="entry name" value="LACI-RELATED TRANSCRIPTIONAL REPRESSOR"/>
    <property type="match status" value="1"/>
</dbReference>
<keyword evidence="6" id="KW-1185">Reference proteome</keyword>
<dbReference type="Gene3D" id="3.40.50.2300">
    <property type="match status" value="2"/>
</dbReference>
<organism evidence="5 6">
    <name type="scientific">Lentzea miocenica</name>
    <dbReference type="NCBI Taxonomy" id="3095431"/>
    <lineage>
        <taxon>Bacteria</taxon>
        <taxon>Bacillati</taxon>
        <taxon>Actinomycetota</taxon>
        <taxon>Actinomycetes</taxon>
        <taxon>Pseudonocardiales</taxon>
        <taxon>Pseudonocardiaceae</taxon>
        <taxon>Lentzea</taxon>
    </lineage>
</organism>
<dbReference type="InterPro" id="IPR028082">
    <property type="entry name" value="Peripla_BP_I"/>
</dbReference>
<evidence type="ECO:0000256" key="1">
    <source>
        <dbReference type="ARBA" id="ARBA00023015"/>
    </source>
</evidence>
<evidence type="ECO:0000256" key="3">
    <source>
        <dbReference type="ARBA" id="ARBA00023163"/>
    </source>
</evidence>
<keyword evidence="3" id="KW-0804">Transcription</keyword>
<reference evidence="5 6" key="1">
    <citation type="submission" date="2023-11" db="EMBL/GenBank/DDBJ databases">
        <title>Lentzea sokolovensis, sp. nov., Lentzea kristufkii, sp. nov., and Lentzea miocenensis, sp. nov., rare actinobacteria from Sokolov Coal Basin, Miocene lacustrine sediment, Czech Republic.</title>
        <authorList>
            <person name="Lara A."/>
            <person name="Kotroba L."/>
            <person name="Nouioui I."/>
            <person name="Neumann-Schaal M."/>
            <person name="Mast Y."/>
            <person name="Chronakova A."/>
        </authorList>
    </citation>
    <scope>NUCLEOTIDE SEQUENCE [LARGE SCALE GENOMIC DNA]</scope>
    <source>
        <strain evidence="5 6">BCCO 10_0856</strain>
    </source>
</reference>
<protein>
    <submittedName>
        <fullName evidence="5">Substrate-binding domain-containing protein</fullName>
    </submittedName>
</protein>
<feature type="domain" description="Transcriptional regulator LacI/GalR-like sensor" evidence="4">
    <location>
        <begin position="2"/>
        <end position="72"/>
    </location>
</feature>
<evidence type="ECO:0000313" key="6">
    <source>
        <dbReference type="Proteomes" id="UP001285521"/>
    </source>
</evidence>